<protein>
    <submittedName>
        <fullName evidence="2">Uncharacterized protein</fullName>
    </submittedName>
</protein>
<gene>
    <name evidence="2" type="ORF">COU33_03980</name>
</gene>
<evidence type="ECO:0000313" key="2">
    <source>
        <dbReference type="EMBL" id="PIT86296.1"/>
    </source>
</evidence>
<feature type="region of interest" description="Disordered" evidence="1">
    <location>
        <begin position="1"/>
        <end position="76"/>
    </location>
</feature>
<dbReference type="AlphaFoldDB" id="A0A2M6W0I2"/>
<dbReference type="Proteomes" id="UP000229362">
    <property type="component" value="Unassembled WGS sequence"/>
</dbReference>
<evidence type="ECO:0000256" key="1">
    <source>
        <dbReference type="SAM" id="MobiDB-lite"/>
    </source>
</evidence>
<dbReference type="EMBL" id="PFBZ01000171">
    <property type="protein sequence ID" value="PIT86296.1"/>
    <property type="molecule type" value="Genomic_DNA"/>
</dbReference>
<sequence length="76" mass="8243">MGENGSPKPGQTERINPHREVRVTDPHNPPDGLGLEDDFWNDVDGDENPAFDEFVSGDLAPQDDSFGPEPAPGKSK</sequence>
<organism evidence="2 3">
    <name type="scientific">Candidatus Magasanikbacteria bacterium CG10_big_fil_rev_8_21_14_0_10_43_6</name>
    <dbReference type="NCBI Taxonomy" id="1974650"/>
    <lineage>
        <taxon>Bacteria</taxon>
        <taxon>Candidatus Magasanikiibacteriota</taxon>
    </lineage>
</organism>
<accession>A0A2M6W0I2</accession>
<comment type="caution">
    <text evidence="2">The sequence shown here is derived from an EMBL/GenBank/DDBJ whole genome shotgun (WGS) entry which is preliminary data.</text>
</comment>
<feature type="compositionally biased region" description="Basic and acidic residues" evidence="1">
    <location>
        <begin position="15"/>
        <end position="25"/>
    </location>
</feature>
<proteinExistence type="predicted"/>
<reference evidence="3" key="1">
    <citation type="submission" date="2017-09" db="EMBL/GenBank/DDBJ databases">
        <title>Depth-based differentiation of microbial function through sediment-hosted aquifers and enrichment of novel symbionts in the deep terrestrial subsurface.</title>
        <authorList>
            <person name="Probst A.J."/>
            <person name="Ladd B."/>
            <person name="Jarett J.K."/>
            <person name="Geller-Mcgrath D.E."/>
            <person name="Sieber C.M.K."/>
            <person name="Emerson J.B."/>
            <person name="Anantharaman K."/>
            <person name="Thomas B.C."/>
            <person name="Malmstrom R."/>
            <person name="Stieglmeier M."/>
            <person name="Klingl A."/>
            <person name="Woyke T."/>
            <person name="Ryan C.M."/>
            <person name="Banfield J.F."/>
        </authorList>
    </citation>
    <scope>NUCLEOTIDE SEQUENCE [LARGE SCALE GENOMIC DNA]</scope>
</reference>
<feature type="compositionally biased region" description="Acidic residues" evidence="1">
    <location>
        <begin position="34"/>
        <end position="50"/>
    </location>
</feature>
<evidence type="ECO:0000313" key="3">
    <source>
        <dbReference type="Proteomes" id="UP000229362"/>
    </source>
</evidence>
<name>A0A2M6W0I2_9BACT</name>